<feature type="transmembrane region" description="Helical" evidence="6">
    <location>
        <begin position="41"/>
        <end position="61"/>
    </location>
</feature>
<protein>
    <recommendedName>
        <fullName evidence="6">Serpentine receptor class gamma</fullName>
    </recommendedName>
</protein>
<dbReference type="Pfam" id="PF02118">
    <property type="entry name" value="Srg"/>
    <property type="match status" value="1"/>
</dbReference>
<reference evidence="7 8" key="1">
    <citation type="submission" date="2022-02" db="EMBL/GenBank/DDBJ databases">
        <title>Chromosome-level reference genomes for two strains of Caenorhabditis briggsae: an improved platform for comparative genomics.</title>
        <authorList>
            <person name="Stevens L."/>
            <person name="Andersen E.C."/>
        </authorList>
    </citation>
    <scope>NUCLEOTIDE SEQUENCE [LARGE SCALE GENOMIC DNA]</scope>
    <source>
        <strain evidence="7">QX1410_ONT</strain>
        <tissue evidence="7">Whole-organism</tissue>
    </source>
</reference>
<dbReference type="AlphaFoldDB" id="A0AAE9A1V8"/>
<keyword evidence="4 6" id="KW-1133">Transmembrane helix</keyword>
<evidence type="ECO:0000256" key="1">
    <source>
        <dbReference type="ARBA" id="ARBA00004141"/>
    </source>
</evidence>
<evidence type="ECO:0000256" key="6">
    <source>
        <dbReference type="RuleBase" id="RU280813"/>
    </source>
</evidence>
<keyword evidence="5 6" id="KW-0472">Membrane</keyword>
<keyword evidence="3 6" id="KW-0812">Transmembrane</keyword>
<evidence type="ECO:0000256" key="2">
    <source>
        <dbReference type="ARBA" id="ARBA00005692"/>
    </source>
</evidence>
<feature type="transmembrane region" description="Helical" evidence="6">
    <location>
        <begin position="125"/>
        <end position="143"/>
    </location>
</feature>
<dbReference type="Proteomes" id="UP000827892">
    <property type="component" value="Chromosome V"/>
</dbReference>
<evidence type="ECO:0000256" key="4">
    <source>
        <dbReference type="ARBA" id="ARBA00022989"/>
    </source>
</evidence>
<feature type="transmembrane region" description="Helical" evidence="6">
    <location>
        <begin position="6"/>
        <end position="29"/>
    </location>
</feature>
<organism evidence="7 8">
    <name type="scientific">Caenorhabditis briggsae</name>
    <dbReference type="NCBI Taxonomy" id="6238"/>
    <lineage>
        <taxon>Eukaryota</taxon>
        <taxon>Metazoa</taxon>
        <taxon>Ecdysozoa</taxon>
        <taxon>Nematoda</taxon>
        <taxon>Chromadorea</taxon>
        <taxon>Rhabditida</taxon>
        <taxon>Rhabditina</taxon>
        <taxon>Rhabditomorpha</taxon>
        <taxon>Rhabditoidea</taxon>
        <taxon>Rhabditidae</taxon>
        <taxon>Peloderinae</taxon>
        <taxon>Caenorhabditis</taxon>
    </lineage>
</organism>
<sequence>MLSAKVVFYLSICYSLPSIILYCLTMTVIFKYGSTFNSSFFVLYLYDSLMNLFTYTVGFYMMRLNSVTCENCGTAFLYKNAADYFPMNFLTAMSYHMAYVQYSTTALISFNRMTVLWNYKFFEPLWKRFTWLIGFIVFAVPFMDTHRCFYYKTVIQYKNETESYALVTPMPISDNFEYLIPAMVIITLMSVGVNVHSFVTLRQLKSQKRNHVETNFIFITVITCFVQFLGCFLSVIRVMWANNPISGFLASILPFVSDSLTLVQPWLLCAFSTLMRKKMKEMMGIPSTKNGSVVIVRSVTN</sequence>
<dbReference type="PANTHER" id="PTHR31552:SF13">
    <property type="entry name" value="SERPENTINE RECEPTOR CLASS GAMMA"/>
    <property type="match status" value="1"/>
</dbReference>
<evidence type="ECO:0000313" key="8">
    <source>
        <dbReference type="Proteomes" id="UP000827892"/>
    </source>
</evidence>
<dbReference type="PANTHER" id="PTHR31552">
    <property type="entry name" value="SERPENTINE RECEPTOR CLASS GAMMA"/>
    <property type="match status" value="1"/>
</dbReference>
<name>A0AAE9A1V8_CAEBR</name>
<gene>
    <name evidence="7" type="ORF">L3Y34_008029</name>
</gene>
<dbReference type="OMA" id="AMSYHMA"/>
<feature type="transmembrane region" description="Helical" evidence="6">
    <location>
        <begin position="252"/>
        <end position="274"/>
    </location>
</feature>
<dbReference type="GO" id="GO:0016020">
    <property type="term" value="C:membrane"/>
    <property type="evidence" value="ECO:0007669"/>
    <property type="project" value="UniProtKB-SubCell"/>
</dbReference>
<feature type="transmembrane region" description="Helical" evidence="6">
    <location>
        <begin position="178"/>
        <end position="195"/>
    </location>
</feature>
<evidence type="ECO:0000256" key="5">
    <source>
        <dbReference type="ARBA" id="ARBA00023136"/>
    </source>
</evidence>
<dbReference type="InterPro" id="IPR000609">
    <property type="entry name" value="7TM_GPCR_serpentine_rcpt_Srg"/>
</dbReference>
<dbReference type="KEGG" id="cbr:CBG_23123"/>
<dbReference type="GO" id="GO:0004888">
    <property type="term" value="F:transmembrane signaling receptor activity"/>
    <property type="evidence" value="ECO:0007669"/>
    <property type="project" value="InterPro"/>
</dbReference>
<dbReference type="GO" id="GO:0007606">
    <property type="term" value="P:sensory perception of chemical stimulus"/>
    <property type="evidence" value="ECO:0007669"/>
    <property type="project" value="UniProtKB-UniRule"/>
</dbReference>
<dbReference type="PRINTS" id="PR00698">
    <property type="entry name" value="TMPROTEINSRG"/>
</dbReference>
<accession>A0AAE9A1V8</accession>
<comment type="subcellular location">
    <subcellularLocation>
        <location evidence="1">Membrane</location>
        <topology evidence="1">Multi-pass membrane protein</topology>
    </subcellularLocation>
</comment>
<comment type="similarity">
    <text evidence="2 6">Belongs to the nematode receptor-like protein srg family.</text>
</comment>
<comment type="caution">
    <text evidence="6">Lacks conserved residue(s) required for the propagation of feature annotation.</text>
</comment>
<proteinExistence type="inferred from homology"/>
<feature type="transmembrane region" description="Helical" evidence="6">
    <location>
        <begin position="216"/>
        <end position="240"/>
    </location>
</feature>
<evidence type="ECO:0000313" key="7">
    <source>
        <dbReference type="EMBL" id="ULT89272.1"/>
    </source>
</evidence>
<dbReference type="EMBL" id="CP090895">
    <property type="protein sequence ID" value="ULT89272.1"/>
    <property type="molecule type" value="Genomic_DNA"/>
</dbReference>
<evidence type="ECO:0000256" key="3">
    <source>
        <dbReference type="ARBA" id="ARBA00022692"/>
    </source>
</evidence>